<comment type="caution">
    <text evidence="5">The sequence shown here is derived from an EMBL/GenBank/DDBJ whole genome shotgun (WGS) entry which is preliminary data.</text>
</comment>
<dbReference type="PRINTS" id="PR00037">
    <property type="entry name" value="HTHLACR"/>
</dbReference>
<keyword evidence="2" id="KW-0238">DNA-binding</keyword>
<dbReference type="Gene3D" id="1.10.10.10">
    <property type="entry name" value="Winged helix-like DNA-binding domain superfamily/Winged helix DNA-binding domain"/>
    <property type="match status" value="1"/>
</dbReference>
<dbReference type="InterPro" id="IPR036390">
    <property type="entry name" value="WH_DNA-bd_sf"/>
</dbReference>
<dbReference type="PROSITE" id="PS51000">
    <property type="entry name" value="HTH_DEOR_2"/>
    <property type="match status" value="1"/>
</dbReference>
<gene>
    <name evidence="5" type="ORF">IAD17_06830</name>
</gene>
<keyword evidence="3" id="KW-0804">Transcription</keyword>
<evidence type="ECO:0000256" key="3">
    <source>
        <dbReference type="ARBA" id="ARBA00023163"/>
    </source>
</evidence>
<proteinExistence type="predicted"/>
<protein>
    <submittedName>
        <fullName evidence="5">DeoR/GlpR transcriptional regulator</fullName>
    </submittedName>
</protein>
<dbReference type="Pfam" id="PF00455">
    <property type="entry name" value="DeoRC"/>
    <property type="match status" value="1"/>
</dbReference>
<dbReference type="GO" id="GO:0003700">
    <property type="term" value="F:DNA-binding transcription factor activity"/>
    <property type="evidence" value="ECO:0007669"/>
    <property type="project" value="InterPro"/>
</dbReference>
<dbReference type="EMBL" id="DVMQ01000018">
    <property type="protein sequence ID" value="HIU24620.1"/>
    <property type="molecule type" value="Genomic_DNA"/>
</dbReference>
<dbReference type="SMART" id="SM00420">
    <property type="entry name" value="HTH_DEOR"/>
    <property type="match status" value="1"/>
</dbReference>
<dbReference type="SMART" id="SM01134">
    <property type="entry name" value="DeoRC"/>
    <property type="match status" value="1"/>
</dbReference>
<dbReference type="GO" id="GO:0003677">
    <property type="term" value="F:DNA binding"/>
    <property type="evidence" value="ECO:0007669"/>
    <property type="project" value="UniProtKB-KW"/>
</dbReference>
<dbReference type="PROSITE" id="PS00894">
    <property type="entry name" value="HTH_DEOR_1"/>
    <property type="match status" value="1"/>
</dbReference>
<dbReference type="SUPFAM" id="SSF46785">
    <property type="entry name" value="Winged helix' DNA-binding domain"/>
    <property type="match status" value="1"/>
</dbReference>
<dbReference type="InterPro" id="IPR001034">
    <property type="entry name" value="DeoR_HTH"/>
</dbReference>
<dbReference type="InterPro" id="IPR037171">
    <property type="entry name" value="NagB/RpiA_transferase-like"/>
</dbReference>
<dbReference type="InterPro" id="IPR018356">
    <property type="entry name" value="Tscrpt_reg_HTH_DeoR_CS"/>
</dbReference>
<dbReference type="InterPro" id="IPR014036">
    <property type="entry name" value="DeoR-like_C"/>
</dbReference>
<reference evidence="5" key="1">
    <citation type="submission" date="2020-10" db="EMBL/GenBank/DDBJ databases">
        <authorList>
            <person name="Gilroy R."/>
        </authorList>
    </citation>
    <scope>NUCLEOTIDE SEQUENCE</scope>
    <source>
        <strain evidence="5">ChiHjej12B11-29160</strain>
    </source>
</reference>
<dbReference type="Pfam" id="PF08220">
    <property type="entry name" value="HTH_DeoR"/>
    <property type="match status" value="1"/>
</dbReference>
<name>A0A9D1L584_9ACTN</name>
<accession>A0A9D1L584</accession>
<evidence type="ECO:0000256" key="2">
    <source>
        <dbReference type="ARBA" id="ARBA00023125"/>
    </source>
</evidence>
<evidence type="ECO:0000313" key="5">
    <source>
        <dbReference type="EMBL" id="HIU24620.1"/>
    </source>
</evidence>
<evidence type="ECO:0000259" key="4">
    <source>
        <dbReference type="PROSITE" id="PS51000"/>
    </source>
</evidence>
<organism evidence="5 6">
    <name type="scientific">Candidatus Coprovicinus avistercoris</name>
    <dbReference type="NCBI Taxonomy" id="2840754"/>
    <lineage>
        <taxon>Bacteria</taxon>
        <taxon>Bacillati</taxon>
        <taxon>Actinomycetota</taxon>
        <taxon>Coriobacteriia</taxon>
        <taxon>Coriobacteriales</taxon>
        <taxon>Coriobacteriaceae</taxon>
        <taxon>Coriobacteriaceae incertae sedis</taxon>
        <taxon>Candidatus Coprovicinus</taxon>
    </lineage>
</organism>
<dbReference type="AlphaFoldDB" id="A0A9D1L584"/>
<dbReference type="Gene3D" id="3.30.750.70">
    <property type="entry name" value="4-hydroxybutyrate coenzyme like domains"/>
    <property type="match status" value="1"/>
</dbReference>
<dbReference type="PANTHER" id="PTHR30363">
    <property type="entry name" value="HTH-TYPE TRANSCRIPTIONAL REGULATOR SRLR-RELATED"/>
    <property type="match status" value="1"/>
</dbReference>
<sequence length="264" mass="29127">MQDKQASKKLFPEERRSKILEKLNVEPKVLVSNLTQEFDVSAFTIRADLDELEAEGKLRRCHGGAIPLSKPTDAIRYEQRLAQHSESKQRIGELASELVNDGDCIIVDTGTTTIELVRNLTELQGLTIITSDLEIASLAERTLPNSQTFFLGGYIRPGHRYSNGITVLRALSELNADKAFISTTGFSPEGGFTTETFDQAEIKATYARRASTSYVLMDLSKTAVVALSSFLGVDDVDGIVTERPFPAEMADRIKKANPEIELIS</sequence>
<reference evidence="5" key="2">
    <citation type="journal article" date="2021" name="PeerJ">
        <title>Extensive microbial diversity within the chicken gut microbiome revealed by metagenomics and culture.</title>
        <authorList>
            <person name="Gilroy R."/>
            <person name="Ravi A."/>
            <person name="Getino M."/>
            <person name="Pursley I."/>
            <person name="Horton D.L."/>
            <person name="Alikhan N.F."/>
            <person name="Baker D."/>
            <person name="Gharbi K."/>
            <person name="Hall N."/>
            <person name="Watson M."/>
            <person name="Adriaenssens E.M."/>
            <person name="Foster-Nyarko E."/>
            <person name="Jarju S."/>
            <person name="Secka A."/>
            <person name="Antonio M."/>
            <person name="Oren A."/>
            <person name="Chaudhuri R.R."/>
            <person name="La Ragione R."/>
            <person name="Hildebrand F."/>
            <person name="Pallen M.J."/>
        </authorList>
    </citation>
    <scope>NUCLEOTIDE SEQUENCE</scope>
    <source>
        <strain evidence="5">ChiHjej12B11-29160</strain>
    </source>
</reference>
<feature type="domain" description="HTH deoR-type" evidence="4">
    <location>
        <begin position="12"/>
        <end position="67"/>
    </location>
</feature>
<keyword evidence="1" id="KW-0805">Transcription regulation</keyword>
<dbReference type="PANTHER" id="PTHR30363:SF44">
    <property type="entry name" value="AGA OPERON TRANSCRIPTIONAL REPRESSOR-RELATED"/>
    <property type="match status" value="1"/>
</dbReference>
<evidence type="ECO:0000256" key="1">
    <source>
        <dbReference type="ARBA" id="ARBA00023015"/>
    </source>
</evidence>
<dbReference type="Proteomes" id="UP000824078">
    <property type="component" value="Unassembled WGS sequence"/>
</dbReference>
<evidence type="ECO:0000313" key="6">
    <source>
        <dbReference type="Proteomes" id="UP000824078"/>
    </source>
</evidence>
<dbReference type="InterPro" id="IPR036388">
    <property type="entry name" value="WH-like_DNA-bd_sf"/>
</dbReference>
<dbReference type="SUPFAM" id="SSF100950">
    <property type="entry name" value="NagB/RpiA/CoA transferase-like"/>
    <property type="match status" value="1"/>
</dbReference>
<dbReference type="InterPro" id="IPR050313">
    <property type="entry name" value="Carb_Metab_HTH_regulators"/>
</dbReference>